<keyword evidence="3" id="KW-1185">Reference proteome</keyword>
<feature type="compositionally biased region" description="Polar residues" evidence="1">
    <location>
        <begin position="107"/>
        <end position="123"/>
    </location>
</feature>
<evidence type="ECO:0000313" key="3">
    <source>
        <dbReference type="Proteomes" id="UP001152795"/>
    </source>
</evidence>
<feature type="region of interest" description="Disordered" evidence="1">
    <location>
        <begin position="78"/>
        <end position="176"/>
    </location>
</feature>
<evidence type="ECO:0000313" key="2">
    <source>
        <dbReference type="EMBL" id="CAB4008314.1"/>
    </source>
</evidence>
<dbReference type="Proteomes" id="UP001152795">
    <property type="component" value="Unassembled WGS sequence"/>
</dbReference>
<name>A0A6S7HS06_PARCT</name>
<comment type="caution">
    <text evidence="2">The sequence shown here is derived from an EMBL/GenBank/DDBJ whole genome shotgun (WGS) entry which is preliminary data.</text>
</comment>
<proteinExistence type="predicted"/>
<evidence type="ECO:0000256" key="1">
    <source>
        <dbReference type="SAM" id="MobiDB-lite"/>
    </source>
</evidence>
<reference evidence="2" key="1">
    <citation type="submission" date="2020-04" db="EMBL/GenBank/DDBJ databases">
        <authorList>
            <person name="Alioto T."/>
            <person name="Alioto T."/>
            <person name="Gomez Garrido J."/>
        </authorList>
    </citation>
    <scope>NUCLEOTIDE SEQUENCE</scope>
    <source>
        <strain evidence="2">A484AB</strain>
    </source>
</reference>
<sequence length="524" mass="59637">MSCELRVRTCIELNLNFEFYQTDFHYENFKLVYDLEEASLECAIDGEYSSIFAMQALASVLGREMSVYPAMNGMLDKSITRYPPSPQAPQSNIHTPPQKLGRECDKSTSVPLTTPLMTSSPCFDNNPELARKHDNTNVTKSPTETSSLSDSLDSQSSIRKDEKKKPSFKPQPVNSLLMEDTQQSYVSLSQDLSSGKLQTVHHDNKQQSTNKLNGCFLDVQSLCELLQHKLSVMPSTPKGVKEDVYFVLENSNNISKRMRGEISNFEDDCGVWNSKVSSTKKTVFHHVDGKFKVIEMKNGKYCTKIRKDWVPLEPQPLEDELMIMKRFYTSLKRKPDYKKRITWIEKMSSQMNVACHGKAVAEYVGVFPLTTTMHGNGKKDSIDAPRNLKQIQNIKQTNARKQRAPDANRKNNADDVQTIMNMMNDHPFIQEIVQTKGKPPMVILYTEEQVKDVKNFCVTRKDSSMNSILGVDRTFNLGACFVTLTVFKNNHLLRRSTQRPPIMLGPLFLHWDAHAQPIIAFLAI</sequence>
<gene>
    <name evidence="2" type="ORF">PACLA_8A052777</name>
</gene>
<dbReference type="EMBL" id="CACRXK020006086">
    <property type="protein sequence ID" value="CAB4008314.1"/>
    <property type="molecule type" value="Genomic_DNA"/>
</dbReference>
<feature type="compositionally biased region" description="Polar residues" evidence="1">
    <location>
        <begin position="136"/>
        <end position="145"/>
    </location>
</feature>
<protein>
    <submittedName>
        <fullName evidence="2">Uncharacterized protein</fullName>
    </submittedName>
</protein>
<organism evidence="2 3">
    <name type="scientific">Paramuricea clavata</name>
    <name type="common">Red gorgonian</name>
    <name type="synonym">Violescent sea-whip</name>
    <dbReference type="NCBI Taxonomy" id="317549"/>
    <lineage>
        <taxon>Eukaryota</taxon>
        <taxon>Metazoa</taxon>
        <taxon>Cnidaria</taxon>
        <taxon>Anthozoa</taxon>
        <taxon>Octocorallia</taxon>
        <taxon>Malacalcyonacea</taxon>
        <taxon>Plexauridae</taxon>
        <taxon>Paramuricea</taxon>
    </lineage>
</organism>
<feature type="compositionally biased region" description="Low complexity" evidence="1">
    <location>
        <begin position="146"/>
        <end position="157"/>
    </location>
</feature>
<dbReference type="AlphaFoldDB" id="A0A6S7HS06"/>
<accession>A0A6S7HS06</accession>
<dbReference type="OrthoDB" id="5791190at2759"/>